<keyword evidence="4 7" id="KW-0285">Flavoprotein</keyword>
<dbReference type="STRING" id="316055.RPE_3090"/>
<accession>Q07M07</accession>
<evidence type="ECO:0000256" key="1">
    <source>
        <dbReference type="ARBA" id="ARBA00001917"/>
    </source>
</evidence>
<dbReference type="Pfam" id="PF00258">
    <property type="entry name" value="Flavodoxin_1"/>
    <property type="match status" value="1"/>
</dbReference>
<dbReference type="InterPro" id="IPR008254">
    <property type="entry name" value="Flavodoxin/NO_synth"/>
</dbReference>
<evidence type="ECO:0000259" key="8">
    <source>
        <dbReference type="PROSITE" id="PS50902"/>
    </source>
</evidence>
<dbReference type="InterPro" id="IPR050619">
    <property type="entry name" value="Flavodoxin"/>
</dbReference>
<evidence type="ECO:0000256" key="7">
    <source>
        <dbReference type="PIRNR" id="PIRNR038996"/>
    </source>
</evidence>
<proteinExistence type="inferred from homology"/>
<keyword evidence="5 7" id="KW-0288">FMN</keyword>
<organism evidence="9">
    <name type="scientific">Rhodopseudomonas palustris (strain BisA53)</name>
    <dbReference type="NCBI Taxonomy" id="316055"/>
    <lineage>
        <taxon>Bacteria</taxon>
        <taxon>Pseudomonadati</taxon>
        <taxon>Pseudomonadota</taxon>
        <taxon>Alphaproteobacteria</taxon>
        <taxon>Hyphomicrobiales</taxon>
        <taxon>Nitrobacteraceae</taxon>
        <taxon>Rhodopseudomonas</taxon>
    </lineage>
</organism>
<dbReference type="GO" id="GO:0009055">
    <property type="term" value="F:electron transfer activity"/>
    <property type="evidence" value="ECO:0007669"/>
    <property type="project" value="UniProtKB-UniRule"/>
</dbReference>
<dbReference type="PROSITE" id="PS00201">
    <property type="entry name" value="FLAVODOXIN"/>
    <property type="match status" value="1"/>
</dbReference>
<dbReference type="GO" id="GO:0010181">
    <property type="term" value="F:FMN binding"/>
    <property type="evidence" value="ECO:0007669"/>
    <property type="project" value="UniProtKB-UniRule"/>
</dbReference>
<comment type="cofactor">
    <cofactor evidence="1 7">
        <name>FMN</name>
        <dbReference type="ChEBI" id="CHEBI:58210"/>
    </cofactor>
</comment>
<dbReference type="PIRSF" id="PIRSF038996">
    <property type="entry name" value="FldA"/>
    <property type="match status" value="1"/>
</dbReference>
<evidence type="ECO:0000256" key="6">
    <source>
        <dbReference type="ARBA" id="ARBA00022982"/>
    </source>
</evidence>
<dbReference type="eggNOG" id="COG0716">
    <property type="taxonomic scope" value="Bacteria"/>
</dbReference>
<dbReference type="PROSITE" id="PS50902">
    <property type="entry name" value="FLAVODOXIN_LIKE"/>
    <property type="match status" value="1"/>
</dbReference>
<evidence type="ECO:0000256" key="3">
    <source>
        <dbReference type="ARBA" id="ARBA00022448"/>
    </source>
</evidence>
<evidence type="ECO:0000256" key="4">
    <source>
        <dbReference type="ARBA" id="ARBA00022630"/>
    </source>
</evidence>
<keyword evidence="6 7" id="KW-0249">Electron transport</keyword>
<evidence type="ECO:0000256" key="5">
    <source>
        <dbReference type="ARBA" id="ARBA00022643"/>
    </source>
</evidence>
<comment type="similarity">
    <text evidence="2 7">Belongs to the flavodoxin family.</text>
</comment>
<dbReference type="PANTHER" id="PTHR42809:SF1">
    <property type="entry name" value="FLAVODOXIN 1"/>
    <property type="match status" value="1"/>
</dbReference>
<dbReference type="NCBIfam" id="NF006736">
    <property type="entry name" value="PRK09267.1-2"/>
    <property type="match status" value="1"/>
</dbReference>
<feature type="domain" description="Flavodoxin-like" evidence="8">
    <location>
        <begin position="9"/>
        <end position="166"/>
    </location>
</feature>
<dbReference type="HOGENOM" id="CLU_051402_1_0_5"/>
<dbReference type="NCBIfam" id="NF006739">
    <property type="entry name" value="PRK09267.1-5"/>
    <property type="match status" value="1"/>
</dbReference>
<dbReference type="KEGG" id="rpe:RPE_3090"/>
<dbReference type="AlphaFoldDB" id="Q07M07"/>
<sequence>MPPRDPMSVNVIFGSDAGATKAVASRIAKHTQGRAIDIKAASVADFENCSLLVLGTPTYGAGDLQADWEAHLDKLTQARLSGKKVALFGTGDQVSYPDCFVDAMGVLYDIVVEQGASVVGFTETAGYEHTGSRAERDGKFVGLALDQDSQSSKTEKRITEWVSRLI</sequence>
<comment type="function">
    <text evidence="7">Low-potential electron donor to a number of redox enzymes.</text>
</comment>
<dbReference type="InterPro" id="IPR001226">
    <property type="entry name" value="Flavodoxin_CS"/>
</dbReference>
<evidence type="ECO:0000256" key="2">
    <source>
        <dbReference type="ARBA" id="ARBA00005267"/>
    </source>
</evidence>
<dbReference type="InterPro" id="IPR029039">
    <property type="entry name" value="Flavoprotein-like_sf"/>
</dbReference>
<dbReference type="EMBL" id="CP000463">
    <property type="protein sequence ID" value="ABJ07027.1"/>
    <property type="molecule type" value="Genomic_DNA"/>
</dbReference>
<dbReference type="NCBIfam" id="TIGR01752">
    <property type="entry name" value="flav_long"/>
    <property type="match status" value="1"/>
</dbReference>
<dbReference type="SUPFAM" id="SSF52218">
    <property type="entry name" value="Flavoproteins"/>
    <property type="match status" value="1"/>
</dbReference>
<dbReference type="PANTHER" id="PTHR42809">
    <property type="entry name" value="FLAVODOXIN 2"/>
    <property type="match status" value="1"/>
</dbReference>
<evidence type="ECO:0000313" key="9">
    <source>
        <dbReference type="EMBL" id="ABJ07027.1"/>
    </source>
</evidence>
<dbReference type="InterPro" id="IPR010086">
    <property type="entry name" value="Flavodoxin_lc"/>
</dbReference>
<name>Q07M07_RHOP5</name>
<reference evidence="9" key="1">
    <citation type="submission" date="2006-09" db="EMBL/GenBank/DDBJ databases">
        <title>Complete sequence of Rhodopseudomonas palustris BisA53.</title>
        <authorList>
            <consortium name="US DOE Joint Genome Institute"/>
            <person name="Copeland A."/>
            <person name="Lucas S."/>
            <person name="Lapidus A."/>
            <person name="Barry K."/>
            <person name="Detter J.C."/>
            <person name="Glavina del Rio T."/>
            <person name="Hammon N."/>
            <person name="Israni S."/>
            <person name="Dalin E."/>
            <person name="Tice H."/>
            <person name="Pitluck S."/>
            <person name="Chain P."/>
            <person name="Malfatti S."/>
            <person name="Shin M."/>
            <person name="Vergez L."/>
            <person name="Schmutz J."/>
            <person name="Larimer F."/>
            <person name="Land M."/>
            <person name="Hauser L."/>
            <person name="Pelletier D.A."/>
            <person name="Kyrpides N."/>
            <person name="Kim E."/>
            <person name="Harwood C.S."/>
            <person name="Oda Y."/>
            <person name="Richardson P."/>
        </authorList>
    </citation>
    <scope>NUCLEOTIDE SEQUENCE [LARGE SCALE GENOMIC DNA]</scope>
    <source>
        <strain evidence="9">BisA53</strain>
    </source>
</reference>
<dbReference type="Gene3D" id="3.40.50.360">
    <property type="match status" value="1"/>
</dbReference>
<gene>
    <name evidence="9" type="ordered locus">RPE_3090</name>
</gene>
<protein>
    <recommendedName>
        <fullName evidence="7">Flavodoxin</fullName>
    </recommendedName>
</protein>
<keyword evidence="3 7" id="KW-0813">Transport</keyword>